<dbReference type="Pfam" id="PF07690">
    <property type="entry name" value="MFS_1"/>
    <property type="match status" value="1"/>
</dbReference>
<dbReference type="InterPro" id="IPR011701">
    <property type="entry name" value="MFS"/>
</dbReference>
<keyword evidence="5 6" id="KW-0472">Membrane</keyword>
<keyword evidence="3 6" id="KW-0812">Transmembrane</keyword>
<feature type="transmembrane region" description="Helical" evidence="6">
    <location>
        <begin position="186"/>
        <end position="210"/>
    </location>
</feature>
<dbReference type="RefSeq" id="WP_237465097.1">
    <property type="nucleotide sequence ID" value="NZ_CAKLDI010000001.1"/>
</dbReference>
<feature type="transmembrane region" description="Helical" evidence="6">
    <location>
        <begin position="96"/>
        <end position="114"/>
    </location>
</feature>
<evidence type="ECO:0000256" key="2">
    <source>
        <dbReference type="ARBA" id="ARBA00022448"/>
    </source>
</evidence>
<comment type="subcellular location">
    <subcellularLocation>
        <location evidence="1">Membrane</location>
        <topology evidence="1">Multi-pass membrane protein</topology>
    </subcellularLocation>
</comment>
<feature type="transmembrane region" description="Helical" evidence="6">
    <location>
        <begin position="21"/>
        <end position="45"/>
    </location>
</feature>
<feature type="transmembrane region" description="Helical" evidence="6">
    <location>
        <begin position="433"/>
        <end position="453"/>
    </location>
</feature>
<dbReference type="Proteomes" id="UP000838672">
    <property type="component" value="Unassembled WGS sequence"/>
</dbReference>
<keyword evidence="8" id="KW-1185">Reference proteome</keyword>
<feature type="transmembrane region" description="Helical" evidence="6">
    <location>
        <begin position="264"/>
        <end position="286"/>
    </location>
</feature>
<dbReference type="NCBIfam" id="TIGR00901">
    <property type="entry name" value="2A0125"/>
    <property type="match status" value="1"/>
</dbReference>
<feature type="transmembrane region" description="Helical" evidence="6">
    <location>
        <begin position="331"/>
        <end position="350"/>
    </location>
</feature>
<dbReference type="Gene3D" id="1.20.1250.20">
    <property type="entry name" value="MFS general substrate transporter like domains"/>
    <property type="match status" value="2"/>
</dbReference>
<accession>A0ABM8ZRM1</accession>
<protein>
    <submittedName>
        <fullName evidence="7">Anhydromuropeptide permease</fullName>
    </submittedName>
</protein>
<gene>
    <name evidence="7" type="primary">ampG</name>
    <name evidence="7" type="ORF">VST7929_00797</name>
</gene>
<feature type="transmembrane region" description="Helical" evidence="6">
    <location>
        <begin position="370"/>
        <end position="392"/>
    </location>
</feature>
<sequence>MSLSSNASHPWLQVFRSYLDIRLLWVFIFGCASGFPWVITSSAMVGWMNDAGLDRSTIAFFGIITVPYAINFLWAPLIDSLKLGRLNRWLGLRRSWIFVCQLIIAISTFALAGNDPATNLFLTGLCAFAVALCSATQDVAIDGFRIDLFNQFDQDKLPNASAMATIGWWVGYSIPGYVAFQYADSWSWHGVYLFFALLTVALILCNLLFIREPKTDREALQAKAKAHFDSLFDQGSRWDKVLRWLGVSFFEPFAEFFRRNGVKLALSLLLFVVLFKLGEAFLGRMSIQFYREVGFSNEDIGTYSKLYGGMLTIFFTLISSVFNTRFGIVRGLFIGGVAMAASNLMFAWLATVGEHASLFGFAISKTQALMLTLFVDNFTTAFSTVAFVAFISMLSGRAFSATQYALLASVGSFGRTVLASGSGYVVTWLDGQWAIFFVITALMVLPSLMLLFYMRAHFNKLATV</sequence>
<evidence type="ECO:0000256" key="5">
    <source>
        <dbReference type="ARBA" id="ARBA00023136"/>
    </source>
</evidence>
<comment type="caution">
    <text evidence="7">The sequence shown here is derived from an EMBL/GenBank/DDBJ whole genome shotgun (WGS) entry which is preliminary data.</text>
</comment>
<reference evidence="7" key="1">
    <citation type="submission" date="2021-11" db="EMBL/GenBank/DDBJ databases">
        <authorList>
            <person name="Rodrigo-Torres L."/>
            <person name="Arahal R. D."/>
            <person name="Lucena T."/>
        </authorList>
    </citation>
    <scope>NUCLEOTIDE SEQUENCE</scope>
    <source>
        <strain evidence="7">CECT 7929</strain>
    </source>
</reference>
<evidence type="ECO:0000256" key="3">
    <source>
        <dbReference type="ARBA" id="ARBA00022692"/>
    </source>
</evidence>
<dbReference type="InterPro" id="IPR004752">
    <property type="entry name" value="AmpG_permease/AT-1"/>
</dbReference>
<evidence type="ECO:0000313" key="8">
    <source>
        <dbReference type="Proteomes" id="UP000838672"/>
    </source>
</evidence>
<feature type="transmembrane region" description="Helical" evidence="6">
    <location>
        <begin position="306"/>
        <end position="324"/>
    </location>
</feature>
<dbReference type="EMBL" id="CAKLDI010000001">
    <property type="protein sequence ID" value="CAH0532948.1"/>
    <property type="molecule type" value="Genomic_DNA"/>
</dbReference>
<dbReference type="PANTHER" id="PTHR12778">
    <property type="entry name" value="SOLUTE CARRIER FAMILY 33 ACETYL-COA TRANSPORTER -RELATED"/>
    <property type="match status" value="1"/>
</dbReference>
<dbReference type="PANTHER" id="PTHR12778:SF10">
    <property type="entry name" value="MAJOR FACILITATOR SUPERFAMILY DOMAIN-CONTAINING PROTEIN 3"/>
    <property type="match status" value="1"/>
</dbReference>
<dbReference type="InterPro" id="IPR036259">
    <property type="entry name" value="MFS_trans_sf"/>
</dbReference>
<keyword evidence="4 6" id="KW-1133">Transmembrane helix</keyword>
<evidence type="ECO:0000256" key="6">
    <source>
        <dbReference type="SAM" id="Phobius"/>
    </source>
</evidence>
<evidence type="ECO:0000313" key="7">
    <source>
        <dbReference type="EMBL" id="CAH0532948.1"/>
    </source>
</evidence>
<organism evidence="7 8">
    <name type="scientific">Vibrio stylophorae</name>
    <dbReference type="NCBI Taxonomy" id="659351"/>
    <lineage>
        <taxon>Bacteria</taxon>
        <taxon>Pseudomonadati</taxon>
        <taxon>Pseudomonadota</taxon>
        <taxon>Gammaproteobacteria</taxon>
        <taxon>Vibrionales</taxon>
        <taxon>Vibrionaceae</taxon>
        <taxon>Vibrio</taxon>
    </lineage>
</organism>
<feature type="transmembrane region" description="Helical" evidence="6">
    <location>
        <begin position="120"/>
        <end position="141"/>
    </location>
</feature>
<proteinExistence type="predicted"/>
<feature type="transmembrane region" description="Helical" evidence="6">
    <location>
        <begin position="162"/>
        <end position="180"/>
    </location>
</feature>
<name>A0ABM8ZRM1_9VIBR</name>
<feature type="transmembrane region" description="Helical" evidence="6">
    <location>
        <begin position="57"/>
        <end position="75"/>
    </location>
</feature>
<dbReference type="SUPFAM" id="SSF103473">
    <property type="entry name" value="MFS general substrate transporter"/>
    <property type="match status" value="1"/>
</dbReference>
<evidence type="ECO:0000256" key="1">
    <source>
        <dbReference type="ARBA" id="ARBA00004141"/>
    </source>
</evidence>
<feature type="transmembrane region" description="Helical" evidence="6">
    <location>
        <begin position="404"/>
        <end position="427"/>
    </location>
</feature>
<evidence type="ECO:0000256" key="4">
    <source>
        <dbReference type="ARBA" id="ARBA00022989"/>
    </source>
</evidence>
<keyword evidence="2" id="KW-0813">Transport</keyword>